<dbReference type="Gene3D" id="1.20.120.1870">
    <property type="entry name" value="Fic/DOC protein, Fido domain"/>
    <property type="match status" value="1"/>
</dbReference>
<dbReference type="SUPFAM" id="SSF140931">
    <property type="entry name" value="Fic-like"/>
    <property type="match status" value="1"/>
</dbReference>
<proteinExistence type="predicted"/>
<dbReference type="InterPro" id="IPR003812">
    <property type="entry name" value="Fido"/>
</dbReference>
<dbReference type="Proteomes" id="UP001430700">
    <property type="component" value="Unassembled WGS sequence"/>
</dbReference>
<protein>
    <submittedName>
        <fullName evidence="2">Type II toxin-antitoxin system death-on-curing family toxin</fullName>
    </submittedName>
</protein>
<dbReference type="PROSITE" id="PS51459">
    <property type="entry name" value="FIDO"/>
    <property type="match status" value="1"/>
</dbReference>
<name>A0ABS8M2T6_9FLAO</name>
<dbReference type="InterPro" id="IPR053737">
    <property type="entry name" value="Type_II_TA_Toxin"/>
</dbReference>
<dbReference type="PANTHER" id="PTHR39426">
    <property type="entry name" value="HOMOLOGY TO DEATH-ON-CURING PROTEIN OF PHAGE P1"/>
    <property type="match status" value="1"/>
</dbReference>
<reference evidence="2" key="1">
    <citation type="submission" date="2021-11" db="EMBL/GenBank/DDBJ databases">
        <title>Description of novel Flavobacterium species.</title>
        <authorList>
            <person name="Saticioglu I.B."/>
            <person name="Ay H."/>
            <person name="Altun S."/>
            <person name="Duman M."/>
        </authorList>
    </citation>
    <scope>NUCLEOTIDE SEQUENCE</scope>
    <source>
        <strain evidence="2">F-126</strain>
    </source>
</reference>
<evidence type="ECO:0000259" key="1">
    <source>
        <dbReference type="PROSITE" id="PS51459"/>
    </source>
</evidence>
<feature type="domain" description="Fido" evidence="1">
    <location>
        <begin position="15"/>
        <end position="148"/>
    </location>
</feature>
<dbReference type="RefSeq" id="WP_230000360.1">
    <property type="nucleotide sequence ID" value="NZ_JAJJMN010000001.1"/>
</dbReference>
<dbReference type="PANTHER" id="PTHR39426:SF1">
    <property type="entry name" value="HOMOLOGY TO DEATH-ON-CURING PROTEIN OF PHAGE P1"/>
    <property type="match status" value="1"/>
</dbReference>
<evidence type="ECO:0000313" key="2">
    <source>
        <dbReference type="EMBL" id="MCC9019143.1"/>
    </source>
</evidence>
<dbReference type="EMBL" id="JAJJMN010000001">
    <property type="protein sequence ID" value="MCC9019143.1"/>
    <property type="molecule type" value="Genomic_DNA"/>
</dbReference>
<dbReference type="InterPro" id="IPR006440">
    <property type="entry name" value="Doc"/>
</dbReference>
<keyword evidence="3" id="KW-1185">Reference proteome</keyword>
<comment type="caution">
    <text evidence="2">The sequence shown here is derived from an EMBL/GenBank/DDBJ whole genome shotgun (WGS) entry which is preliminary data.</text>
</comment>
<gene>
    <name evidence="2" type="ORF">LNQ34_15345</name>
</gene>
<evidence type="ECO:0000313" key="3">
    <source>
        <dbReference type="Proteomes" id="UP001430700"/>
    </source>
</evidence>
<dbReference type="Pfam" id="PF02661">
    <property type="entry name" value="Fic"/>
    <property type="match status" value="1"/>
</dbReference>
<dbReference type="NCBIfam" id="TIGR01550">
    <property type="entry name" value="DOC_P1"/>
    <property type="match status" value="1"/>
</dbReference>
<dbReference type="InterPro" id="IPR036597">
    <property type="entry name" value="Fido-like_dom_sf"/>
</dbReference>
<organism evidence="2 3">
    <name type="scientific">Flavobacterium lipolyticum</name>
    <dbReference type="NCBI Taxonomy" id="2893754"/>
    <lineage>
        <taxon>Bacteria</taxon>
        <taxon>Pseudomonadati</taxon>
        <taxon>Bacteroidota</taxon>
        <taxon>Flavobacteriia</taxon>
        <taxon>Flavobacteriales</taxon>
        <taxon>Flavobacteriaceae</taxon>
        <taxon>Flavobacterium</taxon>
    </lineage>
</organism>
<sequence length="291" mass="33729">MTSSFVCSNTRVYYLDTEAIIGLHELLSNNIHLLEEMDPVEPRGIKNFGLLESAVNRQLTGSGDFYKYPDPYLNAATLVYGVIKNHAFHNGNKRAGLLAMIKHLYVNGYVLNPQLNSKELYEILIAIADNKLRNFYMRNHKKYSFIRSKEERRTEVWDYETQVRFIAFWLKKNSKAKENVSKGELKISKLKTLLENKNIKVLQNGSRLEVYVEKENRFLGINLGQKIQNKKEYSLGSSRSTIGRGTLAALRDDFNLTRVHGIDDTFFYDEEAFLDSEIKTYKKIIYQLSKT</sequence>
<accession>A0ABS8M2T6</accession>